<sequence length="164" mass="18866">MAGSRRTRKTTEAASPEQARPAAATDVAKTAEERAVDRESLEDYNGDIQDRLIDLVSRIRNDEVPPDDDEAPDDEEADDDKDERGELVEAIVTYLERQAEAALPQDKMRAEVHTITSRFDKLDKCPAREKKSIYRKDTSYYLNQKRILNHRQLSKERKEESKSE</sequence>
<organism evidence="2 3">
    <name type="scientific">Ophiocordyceps sinensis</name>
    <dbReference type="NCBI Taxonomy" id="72228"/>
    <lineage>
        <taxon>Eukaryota</taxon>
        <taxon>Fungi</taxon>
        <taxon>Dikarya</taxon>
        <taxon>Ascomycota</taxon>
        <taxon>Pezizomycotina</taxon>
        <taxon>Sordariomycetes</taxon>
        <taxon>Hypocreomycetidae</taxon>
        <taxon>Hypocreales</taxon>
        <taxon>Ophiocordycipitaceae</taxon>
        <taxon>Ophiocordyceps</taxon>
    </lineage>
</organism>
<dbReference type="OrthoDB" id="10451596at2759"/>
<evidence type="ECO:0000256" key="1">
    <source>
        <dbReference type="SAM" id="MobiDB-lite"/>
    </source>
</evidence>
<dbReference type="Proteomes" id="UP000557566">
    <property type="component" value="Unassembled WGS sequence"/>
</dbReference>
<dbReference type="AlphaFoldDB" id="A0A8H4PYP0"/>
<name>A0A8H4PYP0_9HYPO</name>
<feature type="region of interest" description="Disordered" evidence="1">
    <location>
        <begin position="1"/>
        <end position="44"/>
    </location>
</feature>
<feature type="region of interest" description="Disordered" evidence="1">
    <location>
        <begin position="57"/>
        <end position="86"/>
    </location>
</feature>
<proteinExistence type="predicted"/>
<reference evidence="2 3" key="1">
    <citation type="journal article" date="2020" name="Genome Biol. Evol.">
        <title>A new high-quality draft genome assembly of the Chinese cordyceps Ophiocordyceps sinensis.</title>
        <authorList>
            <person name="Shu R."/>
            <person name="Zhang J."/>
            <person name="Meng Q."/>
            <person name="Zhang H."/>
            <person name="Zhou G."/>
            <person name="Li M."/>
            <person name="Wu P."/>
            <person name="Zhao Y."/>
            <person name="Chen C."/>
            <person name="Qin Q."/>
        </authorList>
    </citation>
    <scope>NUCLEOTIDE SEQUENCE [LARGE SCALE GENOMIC DNA]</scope>
    <source>
        <strain evidence="2 3">IOZ07</strain>
    </source>
</reference>
<gene>
    <name evidence="2" type="ORF">G6O67_000287</name>
</gene>
<feature type="compositionally biased region" description="Low complexity" evidence="1">
    <location>
        <begin position="12"/>
        <end position="24"/>
    </location>
</feature>
<dbReference type="EMBL" id="JAAVMX010000001">
    <property type="protein sequence ID" value="KAF4512964.1"/>
    <property type="molecule type" value="Genomic_DNA"/>
</dbReference>
<keyword evidence="3" id="KW-1185">Reference proteome</keyword>
<feature type="compositionally biased region" description="Acidic residues" evidence="1">
    <location>
        <begin position="64"/>
        <end position="81"/>
    </location>
</feature>
<comment type="caution">
    <text evidence="2">The sequence shown here is derived from an EMBL/GenBank/DDBJ whole genome shotgun (WGS) entry which is preliminary data.</text>
</comment>
<evidence type="ECO:0000313" key="2">
    <source>
        <dbReference type="EMBL" id="KAF4512964.1"/>
    </source>
</evidence>
<evidence type="ECO:0000313" key="3">
    <source>
        <dbReference type="Proteomes" id="UP000557566"/>
    </source>
</evidence>
<feature type="compositionally biased region" description="Basic and acidic residues" evidence="1">
    <location>
        <begin position="29"/>
        <end position="41"/>
    </location>
</feature>
<protein>
    <submittedName>
        <fullName evidence="2">Uncharacterized protein</fullName>
    </submittedName>
</protein>
<accession>A0A8H4PYP0</accession>